<dbReference type="PANTHER" id="PTHR15704:SF7">
    <property type="entry name" value="SUPERKILLER COMPLEX PROTEIN 3"/>
    <property type="match status" value="1"/>
</dbReference>
<keyword evidence="1" id="KW-0677">Repeat</keyword>
<comment type="caution">
    <text evidence="5">The sequence shown here is derived from an EMBL/GenBank/DDBJ whole genome shotgun (WGS) entry which is preliminary data.</text>
</comment>
<evidence type="ECO:0000256" key="2">
    <source>
        <dbReference type="ARBA" id="ARBA00022803"/>
    </source>
</evidence>
<feature type="repeat" description="TPR" evidence="3">
    <location>
        <begin position="65"/>
        <end position="98"/>
    </location>
</feature>
<dbReference type="SUPFAM" id="SSF48452">
    <property type="entry name" value="TPR-like"/>
    <property type="match status" value="2"/>
</dbReference>
<feature type="compositionally biased region" description="Polar residues" evidence="4">
    <location>
        <begin position="309"/>
        <end position="319"/>
    </location>
</feature>
<dbReference type="SMART" id="SM00028">
    <property type="entry name" value="TPR"/>
    <property type="match status" value="4"/>
</dbReference>
<evidence type="ECO:0000256" key="4">
    <source>
        <dbReference type="SAM" id="MobiDB-lite"/>
    </source>
</evidence>
<keyword evidence="2 3" id="KW-0802">TPR repeat</keyword>
<feature type="region of interest" description="Disordered" evidence="4">
    <location>
        <begin position="719"/>
        <end position="751"/>
    </location>
</feature>
<feature type="region of interest" description="Disordered" evidence="4">
    <location>
        <begin position="305"/>
        <end position="329"/>
    </location>
</feature>
<evidence type="ECO:0000313" key="6">
    <source>
        <dbReference type="Proteomes" id="UP001497392"/>
    </source>
</evidence>
<name>A0ABP1GBU2_9CHLO</name>
<evidence type="ECO:0000313" key="5">
    <source>
        <dbReference type="EMBL" id="CAL5228236.1"/>
    </source>
</evidence>
<reference evidence="5 6" key="1">
    <citation type="submission" date="2024-06" db="EMBL/GenBank/DDBJ databases">
        <authorList>
            <person name="Kraege A."/>
            <person name="Thomma B."/>
        </authorList>
    </citation>
    <scope>NUCLEOTIDE SEQUENCE [LARGE SCALE GENOMIC DNA]</scope>
</reference>
<protein>
    <submittedName>
        <fullName evidence="5">G11331 protein</fullName>
    </submittedName>
</protein>
<dbReference type="PROSITE" id="PS50005">
    <property type="entry name" value="TPR"/>
    <property type="match status" value="1"/>
</dbReference>
<dbReference type="InterPro" id="IPR039226">
    <property type="entry name" value="Ski3/TTC37"/>
</dbReference>
<dbReference type="Proteomes" id="UP001497392">
    <property type="component" value="Unassembled WGS sequence"/>
</dbReference>
<gene>
    <name evidence="5" type="primary">g11331</name>
    <name evidence="5" type="ORF">VP750_LOCUS10142</name>
</gene>
<dbReference type="EMBL" id="CAXHTA020000018">
    <property type="protein sequence ID" value="CAL5228236.1"/>
    <property type="molecule type" value="Genomic_DNA"/>
</dbReference>
<proteinExistence type="predicted"/>
<dbReference type="InterPro" id="IPR011990">
    <property type="entry name" value="TPR-like_helical_dom_sf"/>
</dbReference>
<evidence type="ECO:0000256" key="3">
    <source>
        <dbReference type="PROSITE-ProRule" id="PRU00339"/>
    </source>
</evidence>
<dbReference type="InterPro" id="IPR019734">
    <property type="entry name" value="TPR_rpt"/>
</dbReference>
<evidence type="ECO:0000256" key="1">
    <source>
        <dbReference type="ARBA" id="ARBA00022737"/>
    </source>
</evidence>
<keyword evidence="6" id="KW-1185">Reference proteome</keyword>
<sequence>MGDKLQQAEQRLRDGDFTAAQELAKAAGPSYDAYIICGRAAMYNGDDQHASEKLHHAIGLDATALPAWESLAALQLNMGDVVEAAETYEKLLELAKEQGLQEKQREYLWRISDSYDKAGYLDIAENHLKELLEQELSAEQQLEALCFLADIQIKVERMAQESRVQKAVQEQEKQFGRITRSISGVRLDVDAERAEEQELEKGGLADTLKEIVGRTMPSPRYVRFHEAHVQRYLSRLKAFPPRSAARNEKRMEALRECVRMITTSAGGCTTPFPFEAAIWLLEEQEELYGGALPVYNSTSDLLDFGKGSPNRSPNASPLTSPKHRSSLGTPRVATQLNWFRGNSISQNLNGSVSVQKLHKLVSNVQHEQEQAANGIGVNGKPVLTKVEDFGIKLAHQFPWTPAAAVAVGLALRRRFLSSPDAPSGVVRRLQVTKTLKGGVMSGADSAAGWKALAELQYQNRQWAAAYETSVRGLEWSVRRRASGCETLTHFALALRLCAARCLRRLGRLDEAEYAFKVLAGWVTEGVSAFDELSGSAPVSIRQQALRGLAKIALERNDTVAAKAQYERILGKALMGRGRPAEHWAHSEYAWLVFEDGDLQTAKDHLEKALKEASREGCAVTEAELAEHHYKLGRILWTMGGNMRDDPTMARAHFEAASKEECDSQADACAWLGHWYKDINQNWFKARNCYKRALALQPDSSMIAENLRQVEAKLREQRVHVVEPPQTPRRPGSGKLDAPGPPSAAALSMGRAHSANTELAEISIVRSGELPAHIRGRK</sequence>
<organism evidence="5 6">
    <name type="scientific">Coccomyxa viridis</name>
    <dbReference type="NCBI Taxonomy" id="1274662"/>
    <lineage>
        <taxon>Eukaryota</taxon>
        <taxon>Viridiplantae</taxon>
        <taxon>Chlorophyta</taxon>
        <taxon>core chlorophytes</taxon>
        <taxon>Trebouxiophyceae</taxon>
        <taxon>Trebouxiophyceae incertae sedis</taxon>
        <taxon>Coccomyxaceae</taxon>
        <taxon>Coccomyxa</taxon>
    </lineage>
</organism>
<dbReference type="PANTHER" id="PTHR15704">
    <property type="entry name" value="SUPERKILLER 3 PROTEIN-RELATED"/>
    <property type="match status" value="1"/>
</dbReference>
<accession>A0ABP1GBU2</accession>
<dbReference type="Gene3D" id="1.25.40.10">
    <property type="entry name" value="Tetratricopeptide repeat domain"/>
    <property type="match status" value="2"/>
</dbReference>